<feature type="compositionally biased region" description="Acidic residues" evidence="1">
    <location>
        <begin position="236"/>
        <end position="257"/>
    </location>
</feature>
<evidence type="ECO:0000313" key="3">
    <source>
        <dbReference type="Proteomes" id="UP001187682"/>
    </source>
</evidence>
<evidence type="ECO:0000256" key="1">
    <source>
        <dbReference type="SAM" id="MobiDB-lite"/>
    </source>
</evidence>
<evidence type="ECO:0000313" key="2">
    <source>
        <dbReference type="EMBL" id="SPO04521.1"/>
    </source>
</evidence>
<dbReference type="Proteomes" id="UP001187682">
    <property type="component" value="Unassembled WGS sequence"/>
</dbReference>
<accession>A0AAE8N154</accession>
<feature type="compositionally biased region" description="Basic and acidic residues" evidence="1">
    <location>
        <begin position="203"/>
        <end position="217"/>
    </location>
</feature>
<proteinExistence type="predicted"/>
<organism evidence="2 3">
    <name type="scientific">Cephalotrichum gorgonifer</name>
    <dbReference type="NCBI Taxonomy" id="2041049"/>
    <lineage>
        <taxon>Eukaryota</taxon>
        <taxon>Fungi</taxon>
        <taxon>Dikarya</taxon>
        <taxon>Ascomycota</taxon>
        <taxon>Pezizomycotina</taxon>
        <taxon>Sordariomycetes</taxon>
        <taxon>Hypocreomycetidae</taxon>
        <taxon>Microascales</taxon>
        <taxon>Microascaceae</taxon>
        <taxon>Cephalotrichum</taxon>
    </lineage>
</organism>
<sequence length="411" mass="44487">MERDSRRDRGQWKGCYSFKDITCDDDSGVGPSRQGGLKMGNTYHYFYELDGTHETHDPARPSTRHCAYMPGQTVNTLFVPIQQTLRKRSASLSSMRTGDFMTMNPSDKYTTPRPAPRSPLSNLTTAAPSAVPTRLGSSPHLLRHRSSARSLSPSPSWKRFFRRPHAAEQQQQRAATPELLPPSEDDDARSVRSHVSAAGSGSRSRDISPESLRRFLVDDSPPSPVGEWPSVVIPEDIAEEEEEAEIVEDVDDDEDDNFATAAAVELDDDAASSASSYPTGLAPPPPFRRTASSPAPAVTSWFGAPPPLPSSRAPSPLAAVDDESPVLPDFENRSHFSFSSASSCASSVGAAADDAETPPVYDYDYLNRTGEVEERVTSAGYGLPGSAGSKAGGEGRLLQEELAWMVDIIKS</sequence>
<dbReference type="PANTHER" id="PTHR40625:SF1">
    <property type="entry name" value="AMP-ACTIVATED PROTEIN KINASE GLYCOGEN-BINDING DOMAIN-CONTAINING PROTEIN"/>
    <property type="match status" value="1"/>
</dbReference>
<dbReference type="EMBL" id="ONZQ02000010">
    <property type="protein sequence ID" value="SPO04521.1"/>
    <property type="molecule type" value="Genomic_DNA"/>
</dbReference>
<comment type="caution">
    <text evidence="2">The sequence shown here is derived from an EMBL/GenBank/DDBJ whole genome shotgun (WGS) entry which is preliminary data.</text>
</comment>
<gene>
    <name evidence="2" type="ORF">DNG_07206</name>
</gene>
<feature type="compositionally biased region" description="Low complexity" evidence="1">
    <location>
        <begin position="310"/>
        <end position="319"/>
    </location>
</feature>
<protein>
    <submittedName>
        <fullName evidence="2">Uncharacterized protein</fullName>
    </submittedName>
</protein>
<name>A0AAE8N154_9PEZI</name>
<dbReference type="AlphaFoldDB" id="A0AAE8N154"/>
<keyword evidence="3" id="KW-1185">Reference proteome</keyword>
<reference evidence="2" key="1">
    <citation type="submission" date="2018-03" db="EMBL/GenBank/DDBJ databases">
        <authorList>
            <person name="Guldener U."/>
        </authorList>
    </citation>
    <scope>NUCLEOTIDE SEQUENCE</scope>
</reference>
<feature type="region of interest" description="Disordered" evidence="1">
    <location>
        <begin position="97"/>
        <end position="332"/>
    </location>
</feature>
<dbReference type="PANTHER" id="PTHR40625">
    <property type="entry name" value="GTP-BINDING PROTEIN ESDC-RELATED"/>
    <property type="match status" value="1"/>
</dbReference>